<dbReference type="EMBL" id="JBBWWT010000002">
    <property type="protein sequence ID" value="MEL1264211.1"/>
    <property type="molecule type" value="Genomic_DNA"/>
</dbReference>
<feature type="domain" description="DUF4145" evidence="1">
    <location>
        <begin position="94"/>
        <end position="179"/>
    </location>
</feature>
<evidence type="ECO:0000313" key="3">
    <source>
        <dbReference type="Proteomes" id="UP001459204"/>
    </source>
</evidence>
<accession>A0ABU9J1E4</accession>
<reference evidence="2 3" key="1">
    <citation type="submission" date="2024-04" db="EMBL/GenBank/DDBJ databases">
        <title>Draft genome sequence of Pseudoxanthomonas putridarboris WD12.</title>
        <authorList>
            <person name="Oh J."/>
        </authorList>
    </citation>
    <scope>NUCLEOTIDE SEQUENCE [LARGE SCALE GENOMIC DNA]</scope>
    <source>
        <strain evidence="2 3">WD12</strain>
    </source>
</reference>
<proteinExistence type="predicted"/>
<name>A0ABU9J1E4_9GAMM</name>
<dbReference type="InterPro" id="IPR025285">
    <property type="entry name" value="DUF4145"/>
</dbReference>
<comment type="caution">
    <text evidence="2">The sequence shown here is derived from an EMBL/GenBank/DDBJ whole genome shotgun (WGS) entry which is preliminary data.</text>
</comment>
<sequence length="204" mass="22803">MLIDCPHCQSRVNGTVKGESKVHDDGGYGIKQVLIECPACEASLLGSSEQYPSDYDGNDGRYIYSWSALKRLWPEPEDGPDWEIPEIASVSLDEAKRCFRAQCYSAAAVMCGRAIEGVCKHHKASARNLADGLKHLKTAGIIDTRLYEWGEALRKHRNLGAHASTERVTKEDAQDLVDFAFAICDYVFVLNAKFEKFKKRQSKT</sequence>
<evidence type="ECO:0000313" key="2">
    <source>
        <dbReference type="EMBL" id="MEL1264211.1"/>
    </source>
</evidence>
<dbReference type="RefSeq" id="WP_341725383.1">
    <property type="nucleotide sequence ID" value="NZ_JBBWWT010000002.1"/>
</dbReference>
<gene>
    <name evidence="2" type="ORF">AAD027_07490</name>
</gene>
<protein>
    <submittedName>
        <fullName evidence="2">DUF4145 domain-containing protein</fullName>
    </submittedName>
</protein>
<dbReference type="Pfam" id="PF13643">
    <property type="entry name" value="DUF4145"/>
    <property type="match status" value="1"/>
</dbReference>
<organism evidence="2 3">
    <name type="scientific">Pseudoxanthomonas putridarboris</name>
    <dbReference type="NCBI Taxonomy" id="752605"/>
    <lineage>
        <taxon>Bacteria</taxon>
        <taxon>Pseudomonadati</taxon>
        <taxon>Pseudomonadota</taxon>
        <taxon>Gammaproteobacteria</taxon>
        <taxon>Lysobacterales</taxon>
        <taxon>Lysobacteraceae</taxon>
        <taxon>Pseudoxanthomonas</taxon>
    </lineage>
</organism>
<dbReference type="Proteomes" id="UP001459204">
    <property type="component" value="Unassembled WGS sequence"/>
</dbReference>
<keyword evidence="3" id="KW-1185">Reference proteome</keyword>
<evidence type="ECO:0000259" key="1">
    <source>
        <dbReference type="Pfam" id="PF13643"/>
    </source>
</evidence>